<evidence type="ECO:0000256" key="1">
    <source>
        <dbReference type="ARBA" id="ARBA00010945"/>
    </source>
</evidence>
<reference evidence="3 4" key="1">
    <citation type="submission" date="2016-10" db="EMBL/GenBank/DDBJ databases">
        <authorList>
            <person name="de Groot N.N."/>
        </authorList>
    </citation>
    <scope>NUCLEOTIDE SEQUENCE [LARGE SCALE GENOMIC DNA]</scope>
    <source>
        <strain evidence="3 4">DSM 2872</strain>
    </source>
</reference>
<dbReference type="InterPro" id="IPR001126">
    <property type="entry name" value="UmuC"/>
</dbReference>
<dbReference type="GO" id="GO:0006281">
    <property type="term" value="P:DNA repair"/>
    <property type="evidence" value="ECO:0007669"/>
    <property type="project" value="InterPro"/>
</dbReference>
<dbReference type="InterPro" id="IPR043128">
    <property type="entry name" value="Rev_trsase/Diguanyl_cyclase"/>
</dbReference>
<sequence length="499" mass="56498">MKRASWIAIDLKSFYASVECVERNLDPLTTNLVVADESRTEKTICLAATPAIKKYGVPGRARLFEVVQKVKMVNSGRRYFAPGRKLTGESCDAIELEKNPNLAVSYIVAPPRMALYMKYSAHVYGVYLRYIAKEDIHPYSIDEVFIHAGPYLGTYRMSAHELAMKMVREVLEETGITATAGIGTNMYLAKIAMDIVAKHMPPDKDGVRIAELDEMSYRQRLWAHTPLTDFWRVGPGTAKRLENMCLYSMGDVARESMSKRGEERLYKAFGINAELLIDHAWGYEPCTMDAVKSYRPMSTSLSSGQVLHEPYTHEQGRLIVWEMADQLILDLVAKKLVTNQVVLDIGYDIENIARGYTGEIHIDHYGRKVPKAAHGTVSLPKHTSSSKKLLRETLALYDRITNPALLVRRVTVTVGRLIYEDSLENRRESVVEFNLFADVDAEAKREEANMREEKREKSLQHAMLAIRRRFGKNAILKAANLRKEARTIARNSEIGGHRA</sequence>
<dbReference type="Gene3D" id="3.40.1170.60">
    <property type="match status" value="1"/>
</dbReference>
<dbReference type="GO" id="GO:0009432">
    <property type="term" value="P:SOS response"/>
    <property type="evidence" value="ECO:0007669"/>
    <property type="project" value="TreeGrafter"/>
</dbReference>
<comment type="similarity">
    <text evidence="1">Belongs to the DNA polymerase type-Y family.</text>
</comment>
<accession>A0A1H3VQT7</accession>
<dbReference type="InterPro" id="IPR050116">
    <property type="entry name" value="DNA_polymerase-Y"/>
</dbReference>
<dbReference type="GO" id="GO:0042276">
    <property type="term" value="P:error-prone translesion synthesis"/>
    <property type="evidence" value="ECO:0007669"/>
    <property type="project" value="TreeGrafter"/>
</dbReference>
<dbReference type="AlphaFoldDB" id="A0A1H3VQT7"/>
<evidence type="ECO:0000259" key="2">
    <source>
        <dbReference type="PROSITE" id="PS50173"/>
    </source>
</evidence>
<dbReference type="GO" id="GO:0003684">
    <property type="term" value="F:damaged DNA binding"/>
    <property type="evidence" value="ECO:0007669"/>
    <property type="project" value="InterPro"/>
</dbReference>
<dbReference type="SUPFAM" id="SSF56672">
    <property type="entry name" value="DNA/RNA polymerases"/>
    <property type="match status" value="1"/>
</dbReference>
<gene>
    <name evidence="3" type="ORF">SAMN05660648_00491</name>
</gene>
<dbReference type="Pfam" id="PF11799">
    <property type="entry name" value="IMS_C"/>
    <property type="match status" value="1"/>
</dbReference>
<dbReference type="PROSITE" id="PS50173">
    <property type="entry name" value="UMUC"/>
    <property type="match status" value="1"/>
</dbReference>
<name>A0A1H3VQT7_SELRU</name>
<dbReference type="Gene3D" id="1.10.150.20">
    <property type="entry name" value="5' to 3' exonuclease, C-terminal subdomain"/>
    <property type="match status" value="1"/>
</dbReference>
<dbReference type="PANTHER" id="PTHR11076:SF35">
    <property type="entry name" value="DNA REPAIR PROTEIN HOMOLOG YOBH"/>
    <property type="match status" value="1"/>
</dbReference>
<dbReference type="RefSeq" id="WP_074670625.1">
    <property type="nucleotide sequence ID" value="NZ_FNQG01000002.1"/>
</dbReference>
<dbReference type="GO" id="GO:0003887">
    <property type="term" value="F:DNA-directed DNA polymerase activity"/>
    <property type="evidence" value="ECO:0007669"/>
    <property type="project" value="TreeGrafter"/>
</dbReference>
<dbReference type="InterPro" id="IPR017961">
    <property type="entry name" value="DNA_pol_Y-fam_little_finger"/>
</dbReference>
<dbReference type="PANTHER" id="PTHR11076">
    <property type="entry name" value="DNA REPAIR POLYMERASE UMUC / TRANSFERASE FAMILY MEMBER"/>
    <property type="match status" value="1"/>
</dbReference>
<proteinExistence type="inferred from homology"/>
<dbReference type="Gene3D" id="3.30.70.270">
    <property type="match status" value="1"/>
</dbReference>
<evidence type="ECO:0000313" key="3">
    <source>
        <dbReference type="EMBL" id="SDZ77120.1"/>
    </source>
</evidence>
<evidence type="ECO:0000313" key="4">
    <source>
        <dbReference type="Proteomes" id="UP000183469"/>
    </source>
</evidence>
<dbReference type="Proteomes" id="UP000183469">
    <property type="component" value="Unassembled WGS sequence"/>
</dbReference>
<organism evidence="3 4">
    <name type="scientific">Selenomonas ruminantium</name>
    <dbReference type="NCBI Taxonomy" id="971"/>
    <lineage>
        <taxon>Bacteria</taxon>
        <taxon>Bacillati</taxon>
        <taxon>Bacillota</taxon>
        <taxon>Negativicutes</taxon>
        <taxon>Selenomonadales</taxon>
        <taxon>Selenomonadaceae</taxon>
        <taxon>Selenomonas</taxon>
    </lineage>
</organism>
<dbReference type="Pfam" id="PF00817">
    <property type="entry name" value="IMS"/>
    <property type="match status" value="1"/>
</dbReference>
<dbReference type="OrthoDB" id="9808813at2"/>
<dbReference type="InterPro" id="IPR043502">
    <property type="entry name" value="DNA/RNA_pol_sf"/>
</dbReference>
<dbReference type="GO" id="GO:0005829">
    <property type="term" value="C:cytosol"/>
    <property type="evidence" value="ECO:0007669"/>
    <property type="project" value="TreeGrafter"/>
</dbReference>
<feature type="domain" description="UmuC" evidence="2">
    <location>
        <begin position="6"/>
        <end position="234"/>
    </location>
</feature>
<protein>
    <submittedName>
        <fullName evidence="3">DNA polymerase V</fullName>
    </submittedName>
</protein>
<dbReference type="EMBL" id="FNQG01000002">
    <property type="protein sequence ID" value="SDZ77120.1"/>
    <property type="molecule type" value="Genomic_DNA"/>
</dbReference>